<protein>
    <submittedName>
        <fullName evidence="8">Cytochrome P450</fullName>
    </submittedName>
</protein>
<organism evidence="8 9">
    <name type="scientific">Pendulispora brunnea</name>
    <dbReference type="NCBI Taxonomy" id="2905690"/>
    <lineage>
        <taxon>Bacteria</taxon>
        <taxon>Pseudomonadati</taxon>
        <taxon>Myxococcota</taxon>
        <taxon>Myxococcia</taxon>
        <taxon>Myxococcales</taxon>
        <taxon>Sorangiineae</taxon>
        <taxon>Pendulisporaceae</taxon>
        <taxon>Pendulispora</taxon>
    </lineage>
</organism>
<dbReference type="Gene3D" id="1.10.630.10">
    <property type="entry name" value="Cytochrome P450"/>
    <property type="match status" value="1"/>
</dbReference>
<dbReference type="PANTHER" id="PTHR24291:SF50">
    <property type="entry name" value="BIFUNCTIONAL ALBAFLAVENONE MONOOXYGENASE_TERPENE SYNTHASE"/>
    <property type="match status" value="1"/>
</dbReference>
<reference evidence="8 9" key="1">
    <citation type="submission" date="2021-12" db="EMBL/GenBank/DDBJ databases">
        <title>Discovery of the Pendulisporaceae a myxobacterial family with distinct sporulation behavior and unique specialized metabolism.</title>
        <authorList>
            <person name="Garcia R."/>
            <person name="Popoff A."/>
            <person name="Bader C.D."/>
            <person name="Loehr J."/>
            <person name="Walesch S."/>
            <person name="Walt C."/>
            <person name="Boldt J."/>
            <person name="Bunk B."/>
            <person name="Haeckl F.J.F.P.J."/>
            <person name="Gunesch A.P."/>
            <person name="Birkelbach J."/>
            <person name="Nuebel U."/>
            <person name="Pietschmann T."/>
            <person name="Bach T."/>
            <person name="Mueller R."/>
        </authorList>
    </citation>
    <scope>NUCLEOTIDE SEQUENCE [LARGE SCALE GENOMIC DNA]</scope>
    <source>
        <strain evidence="8 9">MSr12523</strain>
    </source>
</reference>
<evidence type="ECO:0000256" key="2">
    <source>
        <dbReference type="ARBA" id="ARBA00022617"/>
    </source>
</evidence>
<dbReference type="Pfam" id="PF00067">
    <property type="entry name" value="p450"/>
    <property type="match status" value="1"/>
</dbReference>
<dbReference type="InterPro" id="IPR036396">
    <property type="entry name" value="Cyt_P450_sf"/>
</dbReference>
<evidence type="ECO:0000256" key="5">
    <source>
        <dbReference type="ARBA" id="ARBA00023004"/>
    </source>
</evidence>
<dbReference type="PRINTS" id="PR00385">
    <property type="entry name" value="P450"/>
</dbReference>
<accession>A0ABZ2K9Q0</accession>
<keyword evidence="3 7" id="KW-0479">Metal-binding</keyword>
<dbReference type="PANTHER" id="PTHR24291">
    <property type="entry name" value="CYTOCHROME P450 FAMILY 4"/>
    <property type="match status" value="1"/>
</dbReference>
<dbReference type="RefSeq" id="WP_394844675.1">
    <property type="nucleotide sequence ID" value="NZ_CP089982.1"/>
</dbReference>
<dbReference type="EMBL" id="CP089982">
    <property type="protein sequence ID" value="WXA94072.1"/>
    <property type="molecule type" value="Genomic_DNA"/>
</dbReference>
<evidence type="ECO:0000256" key="7">
    <source>
        <dbReference type="RuleBase" id="RU000461"/>
    </source>
</evidence>
<dbReference type="CDD" id="cd20620">
    <property type="entry name" value="CYP132-like"/>
    <property type="match status" value="1"/>
</dbReference>
<dbReference type="InterPro" id="IPR002401">
    <property type="entry name" value="Cyt_P450_E_grp-I"/>
</dbReference>
<comment type="similarity">
    <text evidence="1 7">Belongs to the cytochrome P450 family.</text>
</comment>
<evidence type="ECO:0000256" key="6">
    <source>
        <dbReference type="ARBA" id="ARBA00023033"/>
    </source>
</evidence>
<sequence length="476" mass="53251">MKNETNARPPGPRGGLPYFGHTFEAGRDPLGFFGRAAREHGDIVHFDFGPYRYVMANEPESIKHVLVDNAKNYIKGYSYRGLKLILGQGLVTSEGDFWRRQRKLAQPAFHREKLADLAQRMTDAASDMLARWYGHPSGSTLDVHAEMMRVTLDIVGRTLLSQSLDDRAEGIGDAMAVTVRTAAEYASTPFPMPIWVPTPRNLRFKRAKRTLDALVLDIIAERRKTSDVGRQDLLAMLMAARDEETNEAMTDQQLKDEVMTIVTAGHETTANAMSWTLYLLSRHPDVARRVEAEADAVIGTRLPALEDLPRMPYARAVIEESMRLYPPVWGFEREALTDDVIGGYRVPKGTMVAILPYVLHRHPAYWDNPEGFDPDRFAPGTERPRYTYLPFGGGPRICIGNAFALMEAQILLAMIATRYRLQLPAGARVELEPVITLRPLHGMPMTLVWRTGRDQPEPRPSISCLMAASAGVVPTG</sequence>
<keyword evidence="9" id="KW-1185">Reference proteome</keyword>
<name>A0ABZ2K9Q0_9BACT</name>
<gene>
    <name evidence="8" type="ORF">LZC95_47425</name>
</gene>
<evidence type="ECO:0000256" key="3">
    <source>
        <dbReference type="ARBA" id="ARBA00022723"/>
    </source>
</evidence>
<dbReference type="InterPro" id="IPR017972">
    <property type="entry name" value="Cyt_P450_CS"/>
</dbReference>
<evidence type="ECO:0000313" key="8">
    <source>
        <dbReference type="EMBL" id="WXA94072.1"/>
    </source>
</evidence>
<evidence type="ECO:0000256" key="4">
    <source>
        <dbReference type="ARBA" id="ARBA00023002"/>
    </source>
</evidence>
<dbReference type="PROSITE" id="PS00086">
    <property type="entry name" value="CYTOCHROME_P450"/>
    <property type="match status" value="1"/>
</dbReference>
<dbReference type="InterPro" id="IPR001128">
    <property type="entry name" value="Cyt_P450"/>
</dbReference>
<keyword evidence="2 7" id="KW-0349">Heme</keyword>
<dbReference type="Proteomes" id="UP001379533">
    <property type="component" value="Chromosome"/>
</dbReference>
<evidence type="ECO:0000256" key="1">
    <source>
        <dbReference type="ARBA" id="ARBA00010617"/>
    </source>
</evidence>
<keyword evidence="5 7" id="KW-0408">Iron</keyword>
<dbReference type="PRINTS" id="PR00463">
    <property type="entry name" value="EP450I"/>
</dbReference>
<dbReference type="SUPFAM" id="SSF48264">
    <property type="entry name" value="Cytochrome P450"/>
    <property type="match status" value="1"/>
</dbReference>
<keyword evidence="6 7" id="KW-0503">Monooxygenase</keyword>
<evidence type="ECO:0000313" key="9">
    <source>
        <dbReference type="Proteomes" id="UP001379533"/>
    </source>
</evidence>
<keyword evidence="4 7" id="KW-0560">Oxidoreductase</keyword>
<proteinExistence type="inferred from homology"/>
<dbReference type="InterPro" id="IPR050196">
    <property type="entry name" value="Cytochrome_P450_Monoox"/>
</dbReference>